<protein>
    <recommendedName>
        <fullName evidence="3">Exocyst subunit Exo70 family protein</fullName>
    </recommendedName>
</protein>
<proteinExistence type="inferred from homology"/>
<keyword evidence="3" id="KW-0653">Protein transport</keyword>
<dbReference type="InterPro" id="IPR046364">
    <property type="entry name" value="Exo70_C"/>
</dbReference>
<dbReference type="GO" id="GO:0005546">
    <property type="term" value="F:phosphatidylinositol-4,5-bisphosphate binding"/>
    <property type="evidence" value="ECO:0007669"/>
    <property type="project" value="InterPro"/>
</dbReference>
<dbReference type="GO" id="GO:0015031">
    <property type="term" value="P:protein transport"/>
    <property type="evidence" value="ECO:0007669"/>
    <property type="project" value="UniProtKB-KW"/>
</dbReference>
<dbReference type="Gramene" id="TKW18337">
    <property type="protein sequence ID" value="TKW18337"/>
    <property type="gene ID" value="SEVIR_5G424600v2"/>
</dbReference>
<dbReference type="PANTHER" id="PTHR12542:SF25">
    <property type="entry name" value="EXOCYST SUBUNIT EXO70 FAMILY PROTEIN"/>
    <property type="match status" value="1"/>
</dbReference>
<organism evidence="5 6">
    <name type="scientific">Setaria viridis</name>
    <name type="common">Green bristlegrass</name>
    <name type="synonym">Setaria italica subsp. viridis</name>
    <dbReference type="NCBI Taxonomy" id="4556"/>
    <lineage>
        <taxon>Eukaryota</taxon>
        <taxon>Viridiplantae</taxon>
        <taxon>Streptophyta</taxon>
        <taxon>Embryophyta</taxon>
        <taxon>Tracheophyta</taxon>
        <taxon>Spermatophyta</taxon>
        <taxon>Magnoliopsida</taxon>
        <taxon>Liliopsida</taxon>
        <taxon>Poales</taxon>
        <taxon>Poaceae</taxon>
        <taxon>PACMAD clade</taxon>
        <taxon>Panicoideae</taxon>
        <taxon>Panicodae</taxon>
        <taxon>Paniceae</taxon>
        <taxon>Cenchrinae</taxon>
        <taxon>Setaria</taxon>
    </lineage>
</organism>
<accession>A0A4U6V3P1</accession>
<name>A0A4U6V3P1_SETVI</name>
<keyword evidence="2 3" id="KW-0813">Transport</keyword>
<dbReference type="AlphaFoldDB" id="A0A4U6V3P1"/>
<keyword evidence="6" id="KW-1185">Reference proteome</keyword>
<dbReference type="GO" id="GO:0006887">
    <property type="term" value="P:exocytosis"/>
    <property type="evidence" value="ECO:0007669"/>
    <property type="project" value="UniProtKB-KW"/>
</dbReference>
<feature type="domain" description="Exocyst complex subunit Exo70 C-terminal" evidence="4">
    <location>
        <begin position="261"/>
        <end position="603"/>
    </location>
</feature>
<dbReference type="GO" id="GO:0000145">
    <property type="term" value="C:exocyst"/>
    <property type="evidence" value="ECO:0007669"/>
    <property type="project" value="InterPro"/>
</dbReference>
<evidence type="ECO:0000313" key="5">
    <source>
        <dbReference type="EMBL" id="TKW18337.1"/>
    </source>
</evidence>
<dbReference type="PANTHER" id="PTHR12542">
    <property type="entry name" value="EXOCYST COMPLEX PROTEIN EXO70"/>
    <property type="match status" value="1"/>
</dbReference>
<evidence type="ECO:0000259" key="4">
    <source>
        <dbReference type="Pfam" id="PF03081"/>
    </source>
</evidence>
<sequence length="616" mass="66360">MGAAVAKALEYTADAPGTLAEARLAVAAHAVLQWDRSPDADAGIWDAEATCASRSLLSAVDEILHLKEIHAFPMASSARRRMDTALGVAMSRLMDEFLLLRVWDASQLEGGHGLRVAIERLSVSVLAPGGSGVCLAFPTGGSISTGELSVSTTDELHASDMSLSSWPDMLTTFVDGTAGLHEIHADDLHLIRPASLPVLHEIALRVIRAGYTKEFLQTFAKAPCHVLDRFLSILQLDRSFFAANRINFEDAEWWATEDMVKRWILATKLIEKALVVMQRQLMAQECGAFDRFKDAYFMAIAKQGILVLFKFADGFTSTRSPEKLIYVLELYEALSNSAPALLPLFTGQHAELISRQLPIVLAKLARALRAAIDDLITNIRTDCSQAVSETLGVGVHPLARHAMTCVELLAPHRAALDLILVNGGEDEGGAEGVTPFGSRASELIAGLERNLDEKSALACAGGSQSSRHLFLANNTDFVLNRAADAGVASLLGDEWAARRRSRLEQHAASYIQASWGPVVACLETAAVGGRGKPAKALAKFNAAFEKAHGSQVCREVPDPALRAAMRLAVKETVVTAYSAFLQKHPRLGKSVRYTADDLVESLSELFEGDAADGGKS</sequence>
<comment type="function">
    <text evidence="3">Component of the exocyst complex.</text>
</comment>
<dbReference type="EMBL" id="CM016556">
    <property type="protein sequence ID" value="TKW18337.1"/>
    <property type="molecule type" value="Genomic_DNA"/>
</dbReference>
<keyword evidence="3" id="KW-0268">Exocytosis</keyword>
<dbReference type="Proteomes" id="UP000298652">
    <property type="component" value="Chromosome 5"/>
</dbReference>
<comment type="similarity">
    <text evidence="1 3">Belongs to the EXO70 family.</text>
</comment>
<dbReference type="InterPro" id="IPR004140">
    <property type="entry name" value="Exo70"/>
</dbReference>
<evidence type="ECO:0000256" key="1">
    <source>
        <dbReference type="ARBA" id="ARBA00006756"/>
    </source>
</evidence>
<dbReference type="Gene3D" id="1.20.1280.170">
    <property type="entry name" value="Exocyst complex component Exo70"/>
    <property type="match status" value="1"/>
</dbReference>
<gene>
    <name evidence="5" type="ORF">SEVIR_5G424600v2</name>
</gene>
<dbReference type="OMA" id="VYVLEMY"/>
<reference evidence="5" key="1">
    <citation type="submission" date="2019-03" db="EMBL/GenBank/DDBJ databases">
        <title>WGS assembly of Setaria viridis.</title>
        <authorList>
            <person name="Huang P."/>
            <person name="Jenkins J."/>
            <person name="Grimwood J."/>
            <person name="Barry K."/>
            <person name="Healey A."/>
            <person name="Mamidi S."/>
            <person name="Sreedasyam A."/>
            <person name="Shu S."/>
            <person name="Feldman M."/>
            <person name="Wu J."/>
            <person name="Yu Y."/>
            <person name="Chen C."/>
            <person name="Johnson J."/>
            <person name="Rokhsar D."/>
            <person name="Baxter I."/>
            <person name="Schmutz J."/>
            <person name="Brutnell T."/>
            <person name="Kellogg E."/>
        </authorList>
    </citation>
    <scope>NUCLEOTIDE SEQUENCE [LARGE SCALE GENOMIC DNA]</scope>
</reference>
<dbReference type="SUPFAM" id="SSF74788">
    <property type="entry name" value="Cullin repeat-like"/>
    <property type="match status" value="1"/>
</dbReference>
<evidence type="ECO:0000256" key="3">
    <source>
        <dbReference type="RuleBase" id="RU365026"/>
    </source>
</evidence>
<evidence type="ECO:0000256" key="2">
    <source>
        <dbReference type="ARBA" id="ARBA00022448"/>
    </source>
</evidence>
<evidence type="ECO:0000313" key="6">
    <source>
        <dbReference type="Proteomes" id="UP000298652"/>
    </source>
</evidence>
<dbReference type="InterPro" id="IPR016159">
    <property type="entry name" value="Cullin_repeat-like_dom_sf"/>
</dbReference>
<dbReference type="Pfam" id="PF03081">
    <property type="entry name" value="Exo70_C"/>
    <property type="match status" value="1"/>
</dbReference>